<dbReference type="InterPro" id="IPR003594">
    <property type="entry name" value="HATPase_dom"/>
</dbReference>
<dbReference type="SMART" id="SM00387">
    <property type="entry name" value="HATPase_c"/>
    <property type="match status" value="1"/>
</dbReference>
<dbReference type="InterPro" id="IPR013783">
    <property type="entry name" value="Ig-like_fold"/>
</dbReference>
<evidence type="ECO:0000256" key="2">
    <source>
        <dbReference type="ARBA" id="ARBA00012438"/>
    </source>
</evidence>
<evidence type="ECO:0000256" key="4">
    <source>
        <dbReference type="SAM" id="Coils"/>
    </source>
</evidence>
<dbReference type="Gene3D" id="2.60.40.10">
    <property type="entry name" value="Immunoglobulins"/>
    <property type="match status" value="1"/>
</dbReference>
<organism evidence="7 8">
    <name type="scientific">Chryseobacterium glaciei</name>
    <dbReference type="NCBI Taxonomy" id="1685010"/>
    <lineage>
        <taxon>Bacteria</taxon>
        <taxon>Pseudomonadati</taxon>
        <taxon>Bacteroidota</taxon>
        <taxon>Flavobacteriia</taxon>
        <taxon>Flavobacteriales</taxon>
        <taxon>Weeksellaceae</taxon>
        <taxon>Chryseobacterium group</taxon>
        <taxon>Chryseobacterium</taxon>
    </lineage>
</organism>
<evidence type="ECO:0000256" key="5">
    <source>
        <dbReference type="SAM" id="Phobius"/>
    </source>
</evidence>
<dbReference type="PANTHER" id="PTHR43547">
    <property type="entry name" value="TWO-COMPONENT HISTIDINE KINASE"/>
    <property type="match status" value="1"/>
</dbReference>
<feature type="domain" description="Histidine kinase" evidence="6">
    <location>
        <begin position="472"/>
        <end position="685"/>
    </location>
</feature>
<dbReference type="OrthoDB" id="8676692at2"/>
<dbReference type="SUPFAM" id="SSF47384">
    <property type="entry name" value="Homodimeric domain of signal transducing histidine kinase"/>
    <property type="match status" value="1"/>
</dbReference>
<dbReference type="CDD" id="cd00082">
    <property type="entry name" value="HisKA"/>
    <property type="match status" value="1"/>
</dbReference>
<evidence type="ECO:0000256" key="3">
    <source>
        <dbReference type="ARBA" id="ARBA00022553"/>
    </source>
</evidence>
<evidence type="ECO:0000313" key="7">
    <source>
        <dbReference type="EMBL" id="ANF52891.1"/>
    </source>
</evidence>
<keyword evidence="3" id="KW-0597">Phosphoprotein</keyword>
<dbReference type="Pfam" id="PF02518">
    <property type="entry name" value="HATPase_c"/>
    <property type="match status" value="1"/>
</dbReference>
<dbReference type="PANTHER" id="PTHR43547:SF2">
    <property type="entry name" value="HYBRID SIGNAL TRANSDUCTION HISTIDINE KINASE C"/>
    <property type="match status" value="1"/>
</dbReference>
<dbReference type="InterPro" id="IPR036890">
    <property type="entry name" value="HATPase_C_sf"/>
</dbReference>
<name>A0A172Y105_9FLAO</name>
<evidence type="ECO:0000256" key="1">
    <source>
        <dbReference type="ARBA" id="ARBA00000085"/>
    </source>
</evidence>
<keyword evidence="5" id="KW-0812">Transmembrane</keyword>
<keyword evidence="8" id="KW-1185">Reference proteome</keyword>
<evidence type="ECO:0000313" key="8">
    <source>
        <dbReference type="Proteomes" id="UP000077824"/>
    </source>
</evidence>
<dbReference type="Gene3D" id="2.130.10.10">
    <property type="entry name" value="YVTN repeat-like/Quinoprotein amine dehydrogenase"/>
    <property type="match status" value="1"/>
</dbReference>
<dbReference type="Gene3D" id="1.10.287.130">
    <property type="match status" value="1"/>
</dbReference>
<dbReference type="Gene3D" id="3.30.565.10">
    <property type="entry name" value="Histidine kinase-like ATPase, C-terminal domain"/>
    <property type="match status" value="1"/>
</dbReference>
<dbReference type="EMBL" id="CP015199">
    <property type="protein sequence ID" value="ANF52891.1"/>
    <property type="molecule type" value="Genomic_DNA"/>
</dbReference>
<comment type="catalytic activity">
    <reaction evidence="1">
        <text>ATP + protein L-histidine = ADP + protein N-phospho-L-histidine.</text>
        <dbReference type="EC" id="2.7.13.3"/>
    </reaction>
</comment>
<sequence>MSNSSLPFSKNTIIDPRGYEVNKYGLVKNHQFGVNDKHFMFYDNSDNILYKNDNSIIRRHKSSQYTTSDTISFLGLKGFFKSLNLYAVSTTDLTHSYLHIFENEELKKINMSFKFTGFVNSFFKYNDEELLVGCSNGLYIARLNNRKIAQVAKGISVKNIIKTSDGQIWITTNKDGFFLLKDKKLIKMPLDQNSYLNSAHYIVDDQYGYYWISSNNGLFRVSKKQLLQYTTNKGLVFYYRFSKSDGLLTNEFNGGSMPDAYSLEDGEFVFPSIEGFVFFDPKNIKAYYPQRKNIYVERVRINDSDITYFKNNLVLENNYKYADVFIDIPYYSSSDNLIIEAKIKGEDVDWKQIEIKNERKYTISNLGPGNYILQLRVQISPEGSYEYRSISFEIKPLFYQTDLFKLCIALIFLLIVTVVIHTRTKFLRRRNRALKKTVNNISLELKESAQNLETVKNDMQKESEYQKKFVEAISHDITTPVKFIAMLSQQLAEVHDANLQKEYFDSIHQSSEELYNFTMHLKEYNDLHRTENIYEKEGYLINEVFKIKTKLFHEIAKSKKNCLVIEVEDETYCHINKNIMTCIIHNLIDNGVKYTSNGIINLLATNKEEEIMIEISDTGNGMSQELITYYNELYQMSDENDMIKFKNYGLGLHMVIHLIKKINAEIIFCENHPKGTSIKINITKN</sequence>
<dbReference type="KEGG" id="chh:A0O34_21245"/>
<evidence type="ECO:0000259" key="6">
    <source>
        <dbReference type="PROSITE" id="PS50109"/>
    </source>
</evidence>
<keyword evidence="5" id="KW-1133">Transmembrane helix</keyword>
<dbReference type="InterPro" id="IPR036097">
    <property type="entry name" value="HisK_dim/P_sf"/>
</dbReference>
<dbReference type="EC" id="2.7.13.3" evidence="2"/>
<dbReference type="RefSeq" id="WP_066759139.1">
    <property type="nucleotide sequence ID" value="NZ_CP015199.1"/>
</dbReference>
<protein>
    <recommendedName>
        <fullName evidence="2">histidine kinase</fullName>
        <ecNumber evidence="2">2.7.13.3</ecNumber>
    </recommendedName>
</protein>
<dbReference type="SUPFAM" id="SSF63829">
    <property type="entry name" value="Calcium-dependent phosphotriesterase"/>
    <property type="match status" value="1"/>
</dbReference>
<dbReference type="InterPro" id="IPR003661">
    <property type="entry name" value="HisK_dim/P_dom"/>
</dbReference>
<dbReference type="InterPro" id="IPR005467">
    <property type="entry name" value="His_kinase_dom"/>
</dbReference>
<dbReference type="GO" id="GO:0000155">
    <property type="term" value="F:phosphorelay sensor kinase activity"/>
    <property type="evidence" value="ECO:0007669"/>
    <property type="project" value="InterPro"/>
</dbReference>
<feature type="transmembrane region" description="Helical" evidence="5">
    <location>
        <begin position="403"/>
        <end position="422"/>
    </location>
</feature>
<keyword evidence="4" id="KW-0175">Coiled coil</keyword>
<dbReference type="PROSITE" id="PS50109">
    <property type="entry name" value="HIS_KIN"/>
    <property type="match status" value="1"/>
</dbReference>
<dbReference type="SUPFAM" id="SSF55874">
    <property type="entry name" value="ATPase domain of HSP90 chaperone/DNA topoisomerase II/histidine kinase"/>
    <property type="match status" value="1"/>
</dbReference>
<proteinExistence type="predicted"/>
<keyword evidence="5" id="KW-0472">Membrane</keyword>
<dbReference type="InterPro" id="IPR015943">
    <property type="entry name" value="WD40/YVTN_repeat-like_dom_sf"/>
</dbReference>
<accession>A0A172Y105</accession>
<feature type="coiled-coil region" evidence="4">
    <location>
        <begin position="431"/>
        <end position="462"/>
    </location>
</feature>
<gene>
    <name evidence="7" type="ORF">A0O34_21245</name>
</gene>
<dbReference type="AlphaFoldDB" id="A0A172Y105"/>
<reference evidence="7 8" key="1">
    <citation type="submission" date="2016-04" db="EMBL/GenBank/DDBJ databases">
        <title>Complete Genome Sequence of Chryseobacterium sp. IHBB 10212.</title>
        <authorList>
            <person name="Pal M."/>
            <person name="Swarnkar M.K."/>
            <person name="Kaushal K."/>
            <person name="Chhibber S."/>
            <person name="Singh A.K."/>
            <person name="Gulati A."/>
        </authorList>
    </citation>
    <scope>NUCLEOTIDE SEQUENCE [LARGE SCALE GENOMIC DNA]</scope>
    <source>
        <strain evidence="7 8">IHBB 10212</strain>
    </source>
</reference>
<dbReference type="STRING" id="1685010.A0O34_21245"/>
<dbReference type="Proteomes" id="UP000077824">
    <property type="component" value="Chromosome"/>
</dbReference>